<evidence type="ECO:0000256" key="1">
    <source>
        <dbReference type="SAM" id="Phobius"/>
    </source>
</evidence>
<feature type="transmembrane region" description="Helical" evidence="1">
    <location>
        <begin position="30"/>
        <end position="46"/>
    </location>
</feature>
<gene>
    <name evidence="2" type="ORF">IAA83_02605</name>
</gene>
<reference evidence="2" key="1">
    <citation type="submission" date="2020-10" db="EMBL/GenBank/DDBJ databases">
        <authorList>
            <person name="Gilroy R."/>
        </authorList>
    </citation>
    <scope>NUCLEOTIDE SEQUENCE</scope>
    <source>
        <strain evidence="2">ChiBcec16-1751</strain>
    </source>
</reference>
<keyword evidence="1" id="KW-0472">Membrane</keyword>
<keyword evidence="1" id="KW-1133">Transmembrane helix</keyword>
<reference evidence="2" key="2">
    <citation type="journal article" date="2021" name="PeerJ">
        <title>Extensive microbial diversity within the chicken gut microbiome revealed by metagenomics and culture.</title>
        <authorList>
            <person name="Gilroy R."/>
            <person name="Ravi A."/>
            <person name="Getino M."/>
            <person name="Pursley I."/>
            <person name="Horton D.L."/>
            <person name="Alikhan N.F."/>
            <person name="Baker D."/>
            <person name="Gharbi K."/>
            <person name="Hall N."/>
            <person name="Watson M."/>
            <person name="Adriaenssens E.M."/>
            <person name="Foster-Nyarko E."/>
            <person name="Jarju S."/>
            <person name="Secka A."/>
            <person name="Antonio M."/>
            <person name="Oren A."/>
            <person name="Chaudhuri R.R."/>
            <person name="La Ragione R."/>
            <person name="Hildebrand F."/>
            <person name="Pallen M.J."/>
        </authorList>
    </citation>
    <scope>NUCLEOTIDE SEQUENCE</scope>
    <source>
        <strain evidence="2">ChiBcec16-1751</strain>
    </source>
</reference>
<comment type="caution">
    <text evidence="2">The sequence shown here is derived from an EMBL/GenBank/DDBJ whole genome shotgun (WGS) entry which is preliminary data.</text>
</comment>
<dbReference type="AlphaFoldDB" id="A0A9D1F8G4"/>
<evidence type="ECO:0000313" key="3">
    <source>
        <dbReference type="Proteomes" id="UP000886741"/>
    </source>
</evidence>
<dbReference type="Proteomes" id="UP000886741">
    <property type="component" value="Unassembled WGS sequence"/>
</dbReference>
<keyword evidence="1" id="KW-0812">Transmembrane</keyword>
<dbReference type="EMBL" id="DVJJ01000048">
    <property type="protein sequence ID" value="HIS64248.1"/>
    <property type="molecule type" value="Genomic_DNA"/>
</dbReference>
<protein>
    <submittedName>
        <fullName evidence="2">Uncharacterized protein</fullName>
    </submittedName>
</protein>
<name>A0A9D1F8G4_9FIRM</name>
<accession>A0A9D1F8G4</accession>
<sequence>MCKRAGTIGYFLMALGAGLLLSMLVPRCGFTVLVAALLILLGWLVRR</sequence>
<proteinExistence type="predicted"/>
<evidence type="ECO:0000313" key="2">
    <source>
        <dbReference type="EMBL" id="HIS64248.1"/>
    </source>
</evidence>
<organism evidence="2 3">
    <name type="scientific">Candidatus Avoscillospira avistercoris</name>
    <dbReference type="NCBI Taxonomy" id="2840707"/>
    <lineage>
        <taxon>Bacteria</taxon>
        <taxon>Bacillati</taxon>
        <taxon>Bacillota</taxon>
        <taxon>Clostridia</taxon>
        <taxon>Eubacteriales</taxon>
        <taxon>Oscillospiraceae</taxon>
        <taxon>Oscillospiraceae incertae sedis</taxon>
        <taxon>Candidatus Avoscillospira</taxon>
    </lineage>
</organism>
<feature type="transmembrane region" description="Helical" evidence="1">
    <location>
        <begin position="7"/>
        <end position="24"/>
    </location>
</feature>